<dbReference type="GO" id="GO:0046872">
    <property type="term" value="F:metal ion binding"/>
    <property type="evidence" value="ECO:0007669"/>
    <property type="project" value="InterPro"/>
</dbReference>
<dbReference type="GO" id="GO:0004022">
    <property type="term" value="F:alcohol dehydrogenase (NAD+) activity"/>
    <property type="evidence" value="ECO:0007669"/>
    <property type="project" value="TreeGrafter"/>
</dbReference>
<dbReference type="InterPro" id="IPR056798">
    <property type="entry name" value="ADH_Fe_C"/>
</dbReference>
<feature type="domain" description="Fe-containing alcohol dehydrogenase-like C-terminal" evidence="6">
    <location>
        <begin position="214"/>
        <end position="399"/>
    </location>
</feature>
<gene>
    <name evidence="7" type="ORF">EG244_14915</name>
</gene>
<dbReference type="Proteomes" id="UP000282125">
    <property type="component" value="Unassembled WGS sequence"/>
</dbReference>
<dbReference type="PANTHER" id="PTHR11496:SF102">
    <property type="entry name" value="ALCOHOL DEHYDROGENASE 4"/>
    <property type="match status" value="1"/>
</dbReference>
<dbReference type="EMBL" id="RRAZ01000024">
    <property type="protein sequence ID" value="RRH72399.1"/>
    <property type="molecule type" value="Genomic_DNA"/>
</dbReference>
<dbReference type="OrthoDB" id="9815791at2"/>
<dbReference type="AlphaFoldDB" id="A0A3P3DDJ5"/>
<keyword evidence="3" id="KW-0560">Oxidoreductase</keyword>
<evidence type="ECO:0000256" key="3">
    <source>
        <dbReference type="ARBA" id="ARBA00023002"/>
    </source>
</evidence>
<comment type="cofactor">
    <cofactor evidence="1">
        <name>Fe cation</name>
        <dbReference type="ChEBI" id="CHEBI:24875"/>
    </cofactor>
</comment>
<protein>
    <submittedName>
        <fullName evidence="7">Maleylacetate reductase</fullName>
    </submittedName>
</protein>
<reference evidence="7 8" key="1">
    <citation type="submission" date="2018-11" db="EMBL/GenBank/DDBJ databases">
        <title>Gemmobacter sp. nov., YIM 102744-1 draft genome.</title>
        <authorList>
            <person name="Li G."/>
            <person name="Jiang Y."/>
        </authorList>
    </citation>
    <scope>NUCLEOTIDE SEQUENCE [LARGE SCALE GENOMIC DNA]</scope>
    <source>
        <strain evidence="7 8">YIM 102744-1</strain>
    </source>
</reference>
<evidence type="ECO:0000259" key="5">
    <source>
        <dbReference type="Pfam" id="PF00465"/>
    </source>
</evidence>
<evidence type="ECO:0000259" key="6">
    <source>
        <dbReference type="Pfam" id="PF25137"/>
    </source>
</evidence>
<comment type="similarity">
    <text evidence="2">Belongs to the iron-containing alcohol dehydrogenase family.</text>
</comment>
<dbReference type="SUPFAM" id="SSF56796">
    <property type="entry name" value="Dehydroquinate synthase-like"/>
    <property type="match status" value="1"/>
</dbReference>
<dbReference type="PROSITE" id="PS00060">
    <property type="entry name" value="ADH_IRON_2"/>
    <property type="match status" value="1"/>
</dbReference>
<keyword evidence="8" id="KW-1185">Reference proteome</keyword>
<evidence type="ECO:0000256" key="1">
    <source>
        <dbReference type="ARBA" id="ARBA00001962"/>
    </source>
</evidence>
<evidence type="ECO:0000313" key="8">
    <source>
        <dbReference type="Proteomes" id="UP000282125"/>
    </source>
</evidence>
<dbReference type="Pfam" id="PF00465">
    <property type="entry name" value="Fe-ADH"/>
    <property type="match status" value="1"/>
</dbReference>
<dbReference type="InterPro" id="IPR039697">
    <property type="entry name" value="Alcohol_dehydrogenase_Fe"/>
</dbReference>
<dbReference type="Gene3D" id="3.40.50.1970">
    <property type="match status" value="1"/>
</dbReference>
<dbReference type="Pfam" id="PF25137">
    <property type="entry name" value="ADH_Fe_C"/>
    <property type="match status" value="1"/>
</dbReference>
<keyword evidence="4" id="KW-0520">NAD</keyword>
<dbReference type="PANTHER" id="PTHR11496">
    <property type="entry name" value="ALCOHOL DEHYDROGENASE"/>
    <property type="match status" value="1"/>
</dbReference>
<evidence type="ECO:0000313" key="7">
    <source>
        <dbReference type="EMBL" id="RRH72399.1"/>
    </source>
</evidence>
<proteinExistence type="inferred from homology"/>
<name>A0A3P3DDJ5_9RHOB</name>
<dbReference type="InterPro" id="IPR001670">
    <property type="entry name" value="ADH_Fe/GldA"/>
</dbReference>
<evidence type="ECO:0000256" key="4">
    <source>
        <dbReference type="ARBA" id="ARBA00023027"/>
    </source>
</evidence>
<evidence type="ECO:0000256" key="2">
    <source>
        <dbReference type="ARBA" id="ARBA00007358"/>
    </source>
</evidence>
<sequence>MGGSSMTISAGTVILTATERVIFGQPAAEALAAEAALLGANRVMLITSASLRESTDEISRIEAALGARHAATFSGVAPHGPRTDVISATEMARDCKADLIVSVGGGSVTDCAKIVPICLSNDIRTAADMGRLHIQVNAEGQLINPTALPEFRPQSIRTICVPTTLSGGEFNPLSGATDRETGHKQGYEHRLMAPVSIILDPAMTQHTPEWLWFSTGVRALDHAIETLQSFRSNDYCDGLAESALRLLIEGLSRVKADPQDLDARLKCQIGVWQSMLPIIGGVPMGASHAIGHVLGGLCDVPHGYTSCVMSPFVLRWNAEVNGERQKRISAAFGAPGTPAGDLACAFITSLGMPRSLSAVGVTPERFATIADYTMQDIWGRTNPREITGPEDFIRILETAA</sequence>
<organism evidence="7 8">
    <name type="scientific">Falsigemmobacter faecalis</name>
    <dbReference type="NCBI Taxonomy" id="2488730"/>
    <lineage>
        <taxon>Bacteria</taxon>
        <taxon>Pseudomonadati</taxon>
        <taxon>Pseudomonadota</taxon>
        <taxon>Alphaproteobacteria</taxon>
        <taxon>Rhodobacterales</taxon>
        <taxon>Paracoccaceae</taxon>
        <taxon>Falsigemmobacter</taxon>
    </lineage>
</organism>
<dbReference type="CDD" id="cd08192">
    <property type="entry name" value="MAR-like"/>
    <property type="match status" value="1"/>
</dbReference>
<accession>A0A3P3DDJ5</accession>
<feature type="domain" description="Alcohol dehydrogenase iron-type/glycerol dehydrogenase GldA" evidence="5">
    <location>
        <begin position="19"/>
        <end position="201"/>
    </location>
</feature>
<comment type="caution">
    <text evidence="7">The sequence shown here is derived from an EMBL/GenBank/DDBJ whole genome shotgun (WGS) entry which is preliminary data.</text>
</comment>
<dbReference type="Gene3D" id="1.20.1090.10">
    <property type="entry name" value="Dehydroquinate synthase-like - alpha domain"/>
    <property type="match status" value="1"/>
</dbReference>
<dbReference type="InterPro" id="IPR018211">
    <property type="entry name" value="ADH_Fe_CS"/>
</dbReference>